<evidence type="ECO:0000313" key="1">
    <source>
        <dbReference type="EMBL" id="QRQ95380.1"/>
    </source>
</evidence>
<sequence length="150" mass="16745">MTKTYRRHTLNCEPQILADGRFGPRLVVTEHQADASVDHRVDVGPDVYRTAQEASQAAVRAGIRWIDDALGPLHRHGAFGFEISATSHDDGWTGDVRIYGSSSDAAIFDRRTNYLVAPGVFRDDALARNAAREHAIHLIDSRTAFEWEDM</sequence>
<organism evidence="1 2">
    <name type="scientific">Cupriavidus oxalaticus</name>
    <dbReference type="NCBI Taxonomy" id="96344"/>
    <lineage>
        <taxon>Bacteria</taxon>
        <taxon>Pseudomonadati</taxon>
        <taxon>Pseudomonadota</taxon>
        <taxon>Betaproteobacteria</taxon>
        <taxon>Burkholderiales</taxon>
        <taxon>Burkholderiaceae</taxon>
        <taxon>Cupriavidus</taxon>
    </lineage>
</organism>
<proteinExistence type="predicted"/>
<dbReference type="RefSeq" id="WP_063238528.1">
    <property type="nucleotide sequence ID" value="NZ_CP069810.1"/>
</dbReference>
<dbReference type="GeneID" id="303491478"/>
<evidence type="ECO:0000313" key="2">
    <source>
        <dbReference type="Proteomes" id="UP000623307"/>
    </source>
</evidence>
<name>A0ABX7HZY2_9BURK</name>
<keyword evidence="2" id="KW-1185">Reference proteome</keyword>
<dbReference type="EMBL" id="CP069812">
    <property type="protein sequence ID" value="QRQ95380.1"/>
    <property type="molecule type" value="Genomic_DNA"/>
</dbReference>
<protein>
    <submittedName>
        <fullName evidence="1">Uncharacterized protein</fullName>
    </submittedName>
</protein>
<gene>
    <name evidence="1" type="ORF">JTE92_18155</name>
</gene>
<reference evidence="1 2" key="1">
    <citation type="submission" date="2021-02" db="EMBL/GenBank/DDBJ databases">
        <title>Complete Genome Sequence of Cupriavidus oxalaticus Strain Ox1, a Soil Oxalate-Degrading Species.</title>
        <authorList>
            <person name="Palmieri F."/>
            <person name="Udriet P."/>
            <person name="Deuasquier M."/>
            <person name="Beaudoing E."/>
            <person name="Johnson S.L."/>
            <person name="Davenport K.W."/>
            <person name="Chain P.S."/>
            <person name="Bindschedler S."/>
            <person name="Junier P."/>
        </authorList>
    </citation>
    <scope>NUCLEOTIDE SEQUENCE [LARGE SCALE GENOMIC DNA]</scope>
    <source>
        <strain evidence="1 2">Ox1</strain>
    </source>
</reference>
<accession>A0ABX7HZY2</accession>
<dbReference type="Proteomes" id="UP000623307">
    <property type="component" value="Chromosome 2"/>
</dbReference>